<evidence type="ECO:0000256" key="1">
    <source>
        <dbReference type="SAM" id="SignalP"/>
    </source>
</evidence>
<feature type="signal peptide" evidence="1">
    <location>
        <begin position="1"/>
        <end position="23"/>
    </location>
</feature>
<sequence>MKAFSALWLILAYFLATFEFGAFQSLKKWQTLCQEAIDGLGQEAIIADKNMNMSDKLALDLKALKVKLEELGQKLRQFPKVGQRYNKYLRRLRGPLFFARNYCAELYESTDQSSQSAVNQKYLKVGTVLAAHGANVKYQGRHFQKSTDQSAQSAVNIGTVQSENSANDKYLQNLMSKIRTIVLGFPKDFGTLIIEVQLEQNEQDKWEQDNVPILLERVGKMQQFLEQNLAYCAKEPFERAAASLNAVLQTNAIVQTDKVKRILNQLVMETKLSILENEFDEKITRFSDPCIDVDGLMAFAQEYYVNRMNLSLRVNLWPDSAEKKNVYAKLNMLASKTMETTEPLKNTITEKVQGMLSKFMREIEALESELPDKTLVKIGHKNAVAAANVVAQQKLASIRERAKQVYANLLTDMRKEVGFKLDMYMESNQLLLENGEAFDGFAGELHKISENKMQQLMETFTQFTNIRTSEEK</sequence>
<organism evidence="2 3">
    <name type="scientific">Globodera rostochiensis</name>
    <name type="common">Golden nematode worm</name>
    <name type="synonym">Heterodera rostochiensis</name>
    <dbReference type="NCBI Taxonomy" id="31243"/>
    <lineage>
        <taxon>Eukaryota</taxon>
        <taxon>Metazoa</taxon>
        <taxon>Ecdysozoa</taxon>
        <taxon>Nematoda</taxon>
        <taxon>Chromadorea</taxon>
        <taxon>Rhabditida</taxon>
        <taxon>Tylenchina</taxon>
        <taxon>Tylenchomorpha</taxon>
        <taxon>Tylenchoidea</taxon>
        <taxon>Heteroderidae</taxon>
        <taxon>Heteroderinae</taxon>
        <taxon>Globodera</taxon>
    </lineage>
</organism>
<keyword evidence="2" id="KW-1185">Reference proteome</keyword>
<protein>
    <submittedName>
        <fullName evidence="3">Uncharacterized protein</fullName>
    </submittedName>
</protein>
<feature type="chain" id="PRO_5037689571" evidence="1">
    <location>
        <begin position="24"/>
        <end position="472"/>
    </location>
</feature>
<dbReference type="WBParaSite" id="Gr19_v10_g2002.t1">
    <property type="protein sequence ID" value="Gr19_v10_g2002.t1"/>
    <property type="gene ID" value="Gr19_v10_g2002"/>
</dbReference>
<evidence type="ECO:0000313" key="2">
    <source>
        <dbReference type="Proteomes" id="UP000887572"/>
    </source>
</evidence>
<reference evidence="3" key="1">
    <citation type="submission" date="2022-11" db="UniProtKB">
        <authorList>
            <consortium name="WormBaseParasite"/>
        </authorList>
    </citation>
    <scope>IDENTIFICATION</scope>
</reference>
<proteinExistence type="predicted"/>
<name>A0A914HJX5_GLORO</name>
<evidence type="ECO:0000313" key="3">
    <source>
        <dbReference type="WBParaSite" id="Gr19_v10_g2002.t1"/>
    </source>
</evidence>
<dbReference type="Proteomes" id="UP000887572">
    <property type="component" value="Unplaced"/>
</dbReference>
<keyword evidence="1" id="KW-0732">Signal</keyword>
<accession>A0A914HJX5</accession>
<dbReference type="AlphaFoldDB" id="A0A914HJX5"/>